<sequence>MRNGRIGASLAMLAMLSACGGDSGAVSGSTGGTPGVSTPTTGTTTPTTVAGCSLRERQDWAAAQLREWYLFPETLPASLDPTPYTTVDAYIDALTATARGQRRDRYFTYLTSIKEEDAYYEAGSNAGFGFRLGIDGSGRRAYVIESFEGGAALAAQVDRGAEIVAIGTNANTLRTVSAIFAAEGSAGVSTALGPDTVGTSRVLQIRDAQGTRDITLTKTDFALLPVSSRYGAKVIADGGRNYGYINLRTFISTADPALRAAFASFRAQNVTDIVIDLRYNGGGLISIAELMTDLLGRNRATSEVSSYTTFRTEKSANNTTRFFAPQPESIAPTRVAFIGTGGTASASELVINAMIPYLHSAAGLIGTNTYGKPVGQIGLDRAACDDRLRVVALSTQNAARQGAYYDGLAGTVEASCRAEDDIRYPLGDPREASTRQAIDFLAGRSCLPVTATAATASARTSTPTPTTDLPTRALLIPDHPTTPQREVPGLY</sequence>
<dbReference type="GO" id="GO:0004175">
    <property type="term" value="F:endopeptidase activity"/>
    <property type="evidence" value="ECO:0007669"/>
    <property type="project" value="TreeGrafter"/>
</dbReference>
<dbReference type="PROSITE" id="PS51257">
    <property type="entry name" value="PROKAR_LIPOPROTEIN"/>
    <property type="match status" value="1"/>
</dbReference>
<dbReference type="GO" id="GO:0030288">
    <property type="term" value="C:outer membrane-bounded periplasmic space"/>
    <property type="evidence" value="ECO:0007669"/>
    <property type="project" value="TreeGrafter"/>
</dbReference>
<dbReference type="InterPro" id="IPR036034">
    <property type="entry name" value="PDZ_sf"/>
</dbReference>
<dbReference type="AlphaFoldDB" id="A0A2T4YW83"/>
<feature type="region of interest" description="Disordered" evidence="1">
    <location>
        <begin position="453"/>
        <end position="491"/>
    </location>
</feature>
<dbReference type="EMBL" id="PZZN01000001">
    <property type="protein sequence ID" value="PTM48075.1"/>
    <property type="molecule type" value="Genomic_DNA"/>
</dbReference>
<dbReference type="SUPFAM" id="SSF52096">
    <property type="entry name" value="ClpP/crotonase"/>
    <property type="match status" value="1"/>
</dbReference>
<accession>A0A2T4YW83</accession>
<dbReference type="SMART" id="SM00245">
    <property type="entry name" value="TSPc"/>
    <property type="match status" value="1"/>
</dbReference>
<organism evidence="4 5">
    <name type="scientific">Sphingomonas aerolata</name>
    <dbReference type="NCBI Taxonomy" id="185951"/>
    <lineage>
        <taxon>Bacteria</taxon>
        <taxon>Pseudomonadati</taxon>
        <taxon>Pseudomonadota</taxon>
        <taxon>Alphaproteobacteria</taxon>
        <taxon>Sphingomonadales</taxon>
        <taxon>Sphingomonadaceae</taxon>
        <taxon>Sphingomonas</taxon>
    </lineage>
</organism>
<dbReference type="PANTHER" id="PTHR32060">
    <property type="entry name" value="TAIL-SPECIFIC PROTEASE"/>
    <property type="match status" value="1"/>
</dbReference>
<feature type="compositionally biased region" description="Low complexity" evidence="1">
    <location>
        <begin position="453"/>
        <end position="475"/>
    </location>
</feature>
<feature type="domain" description="Tail specific protease" evidence="3">
    <location>
        <begin position="209"/>
        <end position="419"/>
    </location>
</feature>
<comment type="caution">
    <text evidence="4">The sequence shown here is derived from an EMBL/GenBank/DDBJ whole genome shotgun (WGS) entry which is preliminary data.</text>
</comment>
<dbReference type="Gene3D" id="3.30.750.170">
    <property type="match status" value="1"/>
</dbReference>
<feature type="signal peptide" evidence="2">
    <location>
        <begin position="1"/>
        <end position="20"/>
    </location>
</feature>
<feature type="region of interest" description="Disordered" evidence="1">
    <location>
        <begin position="24"/>
        <end position="46"/>
    </location>
</feature>
<dbReference type="Gene3D" id="3.90.226.10">
    <property type="entry name" value="2-enoyl-CoA Hydratase, Chain A, domain 1"/>
    <property type="match status" value="1"/>
</dbReference>
<dbReference type="Gene3D" id="2.30.42.10">
    <property type="match status" value="1"/>
</dbReference>
<feature type="chain" id="PRO_5015710504" evidence="2">
    <location>
        <begin position="21"/>
        <end position="491"/>
    </location>
</feature>
<evidence type="ECO:0000313" key="5">
    <source>
        <dbReference type="Proteomes" id="UP000240996"/>
    </source>
</evidence>
<evidence type="ECO:0000256" key="2">
    <source>
        <dbReference type="SAM" id="SignalP"/>
    </source>
</evidence>
<dbReference type="GO" id="GO:0007165">
    <property type="term" value="P:signal transduction"/>
    <property type="evidence" value="ECO:0007669"/>
    <property type="project" value="TreeGrafter"/>
</dbReference>
<keyword evidence="2" id="KW-0732">Signal</keyword>
<dbReference type="Proteomes" id="UP000240996">
    <property type="component" value="Unassembled WGS sequence"/>
</dbReference>
<evidence type="ECO:0000259" key="3">
    <source>
        <dbReference type="SMART" id="SM00245"/>
    </source>
</evidence>
<gene>
    <name evidence="4" type="ORF">C8J24_1485</name>
</gene>
<evidence type="ECO:0000313" key="4">
    <source>
        <dbReference type="EMBL" id="PTM48075.1"/>
    </source>
</evidence>
<proteinExistence type="predicted"/>
<dbReference type="Pfam" id="PF03572">
    <property type="entry name" value="Peptidase_S41"/>
    <property type="match status" value="1"/>
</dbReference>
<dbReference type="RefSeq" id="WP_244180484.1">
    <property type="nucleotide sequence ID" value="NZ_CP128316.1"/>
</dbReference>
<name>A0A2T4YW83_9SPHN</name>
<feature type="compositionally biased region" description="Low complexity" evidence="1">
    <location>
        <begin position="35"/>
        <end position="46"/>
    </location>
</feature>
<dbReference type="InterPro" id="IPR005151">
    <property type="entry name" value="Tail-specific_protease"/>
</dbReference>
<dbReference type="PANTHER" id="PTHR32060:SF22">
    <property type="entry name" value="CARBOXYL-TERMINAL-PROCESSING PEPTIDASE 3, CHLOROPLASTIC"/>
    <property type="match status" value="1"/>
</dbReference>
<dbReference type="GO" id="GO:0006508">
    <property type="term" value="P:proteolysis"/>
    <property type="evidence" value="ECO:0007669"/>
    <property type="project" value="InterPro"/>
</dbReference>
<keyword evidence="5" id="KW-1185">Reference proteome</keyword>
<dbReference type="CDD" id="cd07561">
    <property type="entry name" value="Peptidase_S41_CPP_like"/>
    <property type="match status" value="1"/>
</dbReference>
<reference evidence="4 5" key="1">
    <citation type="submission" date="2018-04" db="EMBL/GenBank/DDBJ databases">
        <title>Genomic Encyclopedia of Type Strains, Phase III (KMG-III): the genomes of soil and plant-associated and newly described type strains.</title>
        <authorList>
            <person name="Whitman W."/>
        </authorList>
    </citation>
    <scope>NUCLEOTIDE SEQUENCE [LARGE SCALE GENOMIC DNA]</scope>
    <source>
        <strain evidence="4 5">NW12</strain>
    </source>
</reference>
<dbReference type="GO" id="GO:0008236">
    <property type="term" value="F:serine-type peptidase activity"/>
    <property type="evidence" value="ECO:0007669"/>
    <property type="project" value="InterPro"/>
</dbReference>
<evidence type="ECO:0000256" key="1">
    <source>
        <dbReference type="SAM" id="MobiDB-lite"/>
    </source>
</evidence>
<dbReference type="InterPro" id="IPR029045">
    <property type="entry name" value="ClpP/crotonase-like_dom_sf"/>
</dbReference>
<protein>
    <submittedName>
        <fullName evidence="4">Peptidase S41-like protein</fullName>
    </submittedName>
</protein>